<evidence type="ECO:0000313" key="6">
    <source>
        <dbReference type="EMBL" id="GED69304.1"/>
    </source>
</evidence>
<dbReference type="Pfam" id="PF01497">
    <property type="entry name" value="Peripla_BP_2"/>
    <property type="match status" value="1"/>
</dbReference>
<dbReference type="EMBL" id="BJON01000011">
    <property type="protein sequence ID" value="GED69304.1"/>
    <property type="molecule type" value="Genomic_DNA"/>
</dbReference>
<accession>A0ABQ0TN53</accession>
<dbReference type="SMART" id="SM00342">
    <property type="entry name" value="HTH_ARAC"/>
    <property type="match status" value="1"/>
</dbReference>
<evidence type="ECO:0000256" key="1">
    <source>
        <dbReference type="ARBA" id="ARBA00023015"/>
    </source>
</evidence>
<gene>
    <name evidence="6" type="ORF">BRE01_30060</name>
</gene>
<comment type="caution">
    <text evidence="6">The sequence shown here is derived from an EMBL/GenBank/DDBJ whole genome shotgun (WGS) entry which is preliminary data.</text>
</comment>
<proteinExistence type="predicted"/>
<dbReference type="InterPro" id="IPR037923">
    <property type="entry name" value="HTH-like"/>
</dbReference>
<dbReference type="PANTHER" id="PTHR43280">
    <property type="entry name" value="ARAC-FAMILY TRANSCRIPTIONAL REGULATOR"/>
    <property type="match status" value="1"/>
</dbReference>
<evidence type="ECO:0000256" key="2">
    <source>
        <dbReference type="ARBA" id="ARBA00023125"/>
    </source>
</evidence>
<dbReference type="InterPro" id="IPR020449">
    <property type="entry name" value="Tscrpt_reg_AraC-type_HTH"/>
</dbReference>
<keyword evidence="7" id="KW-1185">Reference proteome</keyword>
<keyword evidence="2" id="KW-0238">DNA-binding</keyword>
<dbReference type="PROSITE" id="PS01124">
    <property type="entry name" value="HTH_ARAC_FAMILY_2"/>
    <property type="match status" value="1"/>
</dbReference>
<evidence type="ECO:0000259" key="4">
    <source>
        <dbReference type="PROSITE" id="PS01124"/>
    </source>
</evidence>
<reference evidence="6 7" key="1">
    <citation type="submission" date="2019-06" db="EMBL/GenBank/DDBJ databases">
        <title>Whole genome shotgun sequence of Brevibacillus reuszeri NBRC 15719.</title>
        <authorList>
            <person name="Hosoyama A."/>
            <person name="Uohara A."/>
            <person name="Ohji S."/>
            <person name="Ichikawa N."/>
        </authorList>
    </citation>
    <scope>NUCLEOTIDE SEQUENCE [LARGE SCALE GENOMIC DNA]</scope>
    <source>
        <strain evidence="6 7">NBRC 15719</strain>
    </source>
</reference>
<dbReference type="Gene3D" id="3.40.50.1980">
    <property type="entry name" value="Nitrogenase molybdenum iron protein domain"/>
    <property type="match status" value="2"/>
</dbReference>
<dbReference type="PROSITE" id="PS50983">
    <property type="entry name" value="FE_B12_PBP"/>
    <property type="match status" value="1"/>
</dbReference>
<evidence type="ECO:0000259" key="5">
    <source>
        <dbReference type="PROSITE" id="PS50983"/>
    </source>
</evidence>
<dbReference type="PROSITE" id="PS00041">
    <property type="entry name" value="HTH_ARAC_FAMILY_1"/>
    <property type="match status" value="1"/>
</dbReference>
<dbReference type="InterPro" id="IPR018062">
    <property type="entry name" value="HTH_AraC-typ_CS"/>
</dbReference>
<keyword evidence="3" id="KW-0804">Transcription</keyword>
<protein>
    <recommendedName>
        <fullName evidence="8">Transcriptional regulator</fullName>
    </recommendedName>
</protein>
<dbReference type="SUPFAM" id="SSF46689">
    <property type="entry name" value="Homeodomain-like"/>
    <property type="match status" value="2"/>
</dbReference>
<dbReference type="Gene3D" id="1.10.10.60">
    <property type="entry name" value="Homeodomain-like"/>
    <property type="match status" value="2"/>
</dbReference>
<dbReference type="Pfam" id="PF12833">
    <property type="entry name" value="HTH_18"/>
    <property type="match status" value="1"/>
</dbReference>
<name>A0ABQ0TN53_9BACL</name>
<feature type="domain" description="Fe/B12 periplasmic-binding" evidence="5">
    <location>
        <begin position="258"/>
        <end position="515"/>
    </location>
</feature>
<keyword evidence="1" id="KW-0805">Transcription regulation</keyword>
<sequence>MTGMERDSLIPAALQSHREVDDYTILIAIDGQGHLYVDEAECCIERESCWVVQPGQSYWIRSDRHVLEYFRITFRMLHLSVQDNEAAFEPFSCLGELACTPFSKLVDRVNEIYIHRDETDGQQRFYNHVRFEELLCFLLQQNDAGKRALDPRQAVERSVEFVQQHYQEQLTVDQLATEAHVPRWRYTQLFKEVTGQIPLDYINSLRMNRAKQLLLMTGDRIHEIAQNVGFTSEYYFNRRFKQTVGLAPGKYRNIHRDDLRVVSLFMEDYLVALGLTPIVQWAHTFWGKQDYLGLDGVPTYDVLKSKVHDLANQHPDVIMLRQCTGLKTDLFEECARIARTCVICQLGPDWRSTLRVLGEQLGRGERAENTIAQYEQKAQAAKRVLEKSLKGQTVAFLRVSAEMISVEKNYTAPVLYQDLGMRPHSLVMQLSTQEARAGVTWEQLSTLDADHIFYVFDKWHQAGKNAEREQIQHPLWRALPAVQNNRAYHVDFMTWMNHGVIANTKKIDEVLRVLA</sequence>
<feature type="domain" description="HTH araC/xylS-type" evidence="4">
    <location>
        <begin position="156"/>
        <end position="254"/>
    </location>
</feature>
<dbReference type="SUPFAM" id="SSF51215">
    <property type="entry name" value="Regulatory protein AraC"/>
    <property type="match status" value="1"/>
</dbReference>
<dbReference type="SUPFAM" id="SSF53807">
    <property type="entry name" value="Helical backbone' metal receptor"/>
    <property type="match status" value="1"/>
</dbReference>
<evidence type="ECO:0008006" key="8">
    <source>
        <dbReference type="Google" id="ProtNLM"/>
    </source>
</evidence>
<dbReference type="InterPro" id="IPR002491">
    <property type="entry name" value="ABC_transptr_periplasmic_BD"/>
</dbReference>
<dbReference type="Proteomes" id="UP000319578">
    <property type="component" value="Unassembled WGS sequence"/>
</dbReference>
<evidence type="ECO:0000313" key="7">
    <source>
        <dbReference type="Proteomes" id="UP000319578"/>
    </source>
</evidence>
<evidence type="ECO:0000256" key="3">
    <source>
        <dbReference type="ARBA" id="ARBA00023163"/>
    </source>
</evidence>
<dbReference type="InterPro" id="IPR018060">
    <property type="entry name" value="HTH_AraC"/>
</dbReference>
<dbReference type="PRINTS" id="PR00032">
    <property type="entry name" value="HTHARAC"/>
</dbReference>
<dbReference type="PANTHER" id="PTHR43280:SF30">
    <property type="entry name" value="MMSAB OPERON REGULATORY PROTEIN"/>
    <property type="match status" value="1"/>
</dbReference>
<dbReference type="InterPro" id="IPR009057">
    <property type="entry name" value="Homeodomain-like_sf"/>
</dbReference>
<organism evidence="6 7">
    <name type="scientific">Brevibacillus reuszeri</name>
    <dbReference type="NCBI Taxonomy" id="54915"/>
    <lineage>
        <taxon>Bacteria</taxon>
        <taxon>Bacillati</taxon>
        <taxon>Bacillota</taxon>
        <taxon>Bacilli</taxon>
        <taxon>Bacillales</taxon>
        <taxon>Paenibacillaceae</taxon>
        <taxon>Brevibacillus</taxon>
    </lineage>
</organism>